<keyword evidence="2" id="KW-1185">Reference proteome</keyword>
<name>A0AAV2FG91_9ROSI</name>
<gene>
    <name evidence="1" type="ORF">LTRI10_LOCUS37111</name>
</gene>
<evidence type="ECO:0000313" key="2">
    <source>
        <dbReference type="Proteomes" id="UP001497516"/>
    </source>
</evidence>
<sequence>MDQQTDLNLYTDAKLTVAAGESHCSVEYSTGLVDSSDGIGNGDGLSDFGGVNLFCGGCDEGRCSRESGRGMLGGVDRRRNQGKSRGRELVINLRKSFAFRARFVPPSFYSRSDSLSPSLKICRTQLFVRLKLSVLENLGVI</sequence>
<dbReference type="EMBL" id="OZ034819">
    <property type="protein sequence ID" value="CAL1396763.1"/>
    <property type="molecule type" value="Genomic_DNA"/>
</dbReference>
<organism evidence="1 2">
    <name type="scientific">Linum trigynum</name>
    <dbReference type="NCBI Taxonomy" id="586398"/>
    <lineage>
        <taxon>Eukaryota</taxon>
        <taxon>Viridiplantae</taxon>
        <taxon>Streptophyta</taxon>
        <taxon>Embryophyta</taxon>
        <taxon>Tracheophyta</taxon>
        <taxon>Spermatophyta</taxon>
        <taxon>Magnoliopsida</taxon>
        <taxon>eudicotyledons</taxon>
        <taxon>Gunneridae</taxon>
        <taxon>Pentapetalae</taxon>
        <taxon>rosids</taxon>
        <taxon>fabids</taxon>
        <taxon>Malpighiales</taxon>
        <taxon>Linaceae</taxon>
        <taxon>Linum</taxon>
    </lineage>
</organism>
<dbReference type="Proteomes" id="UP001497516">
    <property type="component" value="Chromosome 6"/>
</dbReference>
<protein>
    <submittedName>
        <fullName evidence="1">Uncharacterized protein</fullName>
    </submittedName>
</protein>
<dbReference type="AlphaFoldDB" id="A0AAV2FG91"/>
<reference evidence="1 2" key="1">
    <citation type="submission" date="2024-04" db="EMBL/GenBank/DDBJ databases">
        <authorList>
            <person name="Fracassetti M."/>
        </authorList>
    </citation>
    <scope>NUCLEOTIDE SEQUENCE [LARGE SCALE GENOMIC DNA]</scope>
</reference>
<proteinExistence type="predicted"/>
<evidence type="ECO:0000313" key="1">
    <source>
        <dbReference type="EMBL" id="CAL1396763.1"/>
    </source>
</evidence>
<accession>A0AAV2FG91</accession>